<gene>
    <name evidence="3" type="ORF">SCFA_1090010</name>
</gene>
<dbReference type="InterPro" id="IPR003156">
    <property type="entry name" value="DHHA1_dom"/>
</dbReference>
<dbReference type="InterPro" id="IPR051319">
    <property type="entry name" value="Oligoribo/pAp-PDE_c-di-AMP_PDE"/>
</dbReference>
<proteinExistence type="predicted"/>
<evidence type="ECO:0000313" key="3">
    <source>
        <dbReference type="EMBL" id="VFU11272.1"/>
    </source>
</evidence>
<dbReference type="EMBL" id="CAADRN010000012">
    <property type="protein sequence ID" value="VFU11272.1"/>
    <property type="molecule type" value="Genomic_DNA"/>
</dbReference>
<dbReference type="Pfam" id="PF02272">
    <property type="entry name" value="DHHA1"/>
    <property type="match status" value="1"/>
</dbReference>
<protein>
    <submittedName>
        <fullName evidence="3">Exopolyphosphatase-related proteins</fullName>
    </submittedName>
</protein>
<dbReference type="Pfam" id="PF01368">
    <property type="entry name" value="DHH"/>
    <property type="match status" value="1"/>
</dbReference>
<dbReference type="InterPro" id="IPR001667">
    <property type="entry name" value="DDH_dom"/>
</dbReference>
<evidence type="ECO:0000259" key="2">
    <source>
        <dbReference type="Pfam" id="PF02272"/>
    </source>
</evidence>
<dbReference type="AlphaFoldDB" id="A0A485LTN6"/>
<feature type="domain" description="DDH" evidence="1">
    <location>
        <begin position="16"/>
        <end position="157"/>
    </location>
</feature>
<accession>A0A485LTN6</accession>
<dbReference type="Gene3D" id="3.10.310.30">
    <property type="match status" value="1"/>
</dbReference>
<name>A0A485LTN6_9ZZZZ</name>
<dbReference type="GO" id="GO:0003676">
    <property type="term" value="F:nucleic acid binding"/>
    <property type="evidence" value="ECO:0007669"/>
    <property type="project" value="InterPro"/>
</dbReference>
<dbReference type="SUPFAM" id="SSF64182">
    <property type="entry name" value="DHH phosphoesterases"/>
    <property type="match status" value="1"/>
</dbReference>
<reference evidence="3" key="1">
    <citation type="submission" date="2019-03" db="EMBL/GenBank/DDBJ databases">
        <authorList>
            <person name="Hao L."/>
        </authorList>
    </citation>
    <scope>NUCLEOTIDE SEQUENCE</scope>
</reference>
<dbReference type="PANTHER" id="PTHR47618">
    <property type="entry name" value="BIFUNCTIONAL OLIGORIBONUCLEASE AND PAP PHOSPHATASE NRNA"/>
    <property type="match status" value="1"/>
</dbReference>
<sequence length="325" mass="35331">MNKLVEIGEAIKRSNRVLLCGHVIPDGDCLGSVLALGLTLERLGKKVIMGGPDPIPEIYHFLPGLDRFIVGEPPEYEYDTFIVLDCSIPERLGQGYQEFLNKDLVLINIDHHEGSQPFGDYQYTDPKAAAVGEIILDLLDVMKVQITIEAAVNLYTAIITDTGSFRYENTTPGTHRRVALLLEMGVPATDINIHLYEEKPVAALKILGAALDTLTASTCGKVCWMTITREILHKAGALDEHTEGLVNYARSIKGVEVGLLFHEISKDLYKISFRSKNSVDVNKLAAPFGGGGHTRAAGCVLQGDLKIIQEQIITAATLAAGGSNH</sequence>
<dbReference type="PANTHER" id="PTHR47618:SF1">
    <property type="entry name" value="BIFUNCTIONAL OLIGORIBONUCLEASE AND PAP PHOSPHATASE NRNA"/>
    <property type="match status" value="1"/>
</dbReference>
<dbReference type="Gene3D" id="3.90.1640.10">
    <property type="entry name" value="inorganic pyrophosphatase (n-terminal core)"/>
    <property type="match status" value="1"/>
</dbReference>
<dbReference type="InterPro" id="IPR038763">
    <property type="entry name" value="DHH_sf"/>
</dbReference>
<feature type="domain" description="DHHA1" evidence="2">
    <location>
        <begin position="239"/>
        <end position="303"/>
    </location>
</feature>
<evidence type="ECO:0000259" key="1">
    <source>
        <dbReference type="Pfam" id="PF01368"/>
    </source>
</evidence>
<organism evidence="3">
    <name type="scientific">anaerobic digester metagenome</name>
    <dbReference type="NCBI Taxonomy" id="1263854"/>
    <lineage>
        <taxon>unclassified sequences</taxon>
        <taxon>metagenomes</taxon>
        <taxon>ecological metagenomes</taxon>
    </lineage>
</organism>